<gene>
    <name evidence="1" type="ORF">SSPH_01014</name>
</gene>
<name>A0ABM9VZP5_9FIRM</name>
<comment type="caution">
    <text evidence="1">The sequence shown here is derived from an EMBL/GenBank/DDBJ whole genome shotgun (WGS) entry which is preliminary data.</text>
</comment>
<evidence type="ECO:0000313" key="1">
    <source>
        <dbReference type="EMBL" id="CVK18377.1"/>
    </source>
</evidence>
<dbReference type="Proteomes" id="UP000245702">
    <property type="component" value="Unassembled WGS sequence"/>
</dbReference>
<keyword evidence="2" id="KW-1185">Reference proteome</keyword>
<dbReference type="EMBL" id="FCOW01000004">
    <property type="protein sequence ID" value="CVK18377.1"/>
    <property type="molecule type" value="Genomic_DNA"/>
</dbReference>
<evidence type="ECO:0000313" key="2">
    <source>
        <dbReference type="Proteomes" id="UP000245702"/>
    </source>
</evidence>
<proteinExistence type="predicted"/>
<reference evidence="1 2" key="1">
    <citation type="submission" date="2016-01" db="EMBL/GenBank/DDBJ databases">
        <authorList>
            <person name="Brown R."/>
        </authorList>
    </citation>
    <scope>NUCLEOTIDE SEQUENCE [LARGE SCALE GENOMIC DNA]</scope>
    <source>
        <strain evidence="1">Sporomusa sphaeroides DSM 2875</strain>
    </source>
</reference>
<accession>A0ABM9VZP5</accession>
<protein>
    <submittedName>
        <fullName evidence="1">Uncharacterized protein</fullName>
    </submittedName>
</protein>
<organism evidence="1 2">
    <name type="scientific">Sporomusa sphaeroides DSM 2875</name>
    <dbReference type="NCBI Taxonomy" id="1337886"/>
    <lineage>
        <taxon>Bacteria</taxon>
        <taxon>Bacillati</taxon>
        <taxon>Bacillota</taxon>
        <taxon>Negativicutes</taxon>
        <taxon>Selenomonadales</taxon>
        <taxon>Sporomusaceae</taxon>
        <taxon>Sporomusa</taxon>
    </lineage>
</organism>
<sequence>MAKIITYDLCKPETSQDYKTLIAEIQKFDRWCRVIESCWVINTSLTCAQVRDYLRQFIDGNDKLFVAALTGETAWTKVKCKEDYLKVSLGKPG</sequence>